<dbReference type="Proteomes" id="UP001642464">
    <property type="component" value="Unassembled WGS sequence"/>
</dbReference>
<accession>A0ABP0JGU3</accession>
<gene>
    <name evidence="1" type="ORF">SCF082_LOCUS12016</name>
</gene>
<feature type="non-terminal residue" evidence="1">
    <location>
        <position position="57"/>
    </location>
</feature>
<evidence type="ECO:0000313" key="2">
    <source>
        <dbReference type="Proteomes" id="UP001642464"/>
    </source>
</evidence>
<name>A0ABP0JGU3_9DINO</name>
<protein>
    <submittedName>
        <fullName evidence="1">Uncharacterized protein</fullName>
    </submittedName>
</protein>
<evidence type="ECO:0000313" key="1">
    <source>
        <dbReference type="EMBL" id="CAK9013630.1"/>
    </source>
</evidence>
<organism evidence="1 2">
    <name type="scientific">Durusdinium trenchii</name>
    <dbReference type="NCBI Taxonomy" id="1381693"/>
    <lineage>
        <taxon>Eukaryota</taxon>
        <taxon>Sar</taxon>
        <taxon>Alveolata</taxon>
        <taxon>Dinophyceae</taxon>
        <taxon>Suessiales</taxon>
        <taxon>Symbiodiniaceae</taxon>
        <taxon>Durusdinium</taxon>
    </lineage>
</organism>
<proteinExistence type="predicted"/>
<dbReference type="EMBL" id="CAXAMM010007236">
    <property type="protein sequence ID" value="CAK9013630.1"/>
    <property type="molecule type" value="Genomic_DNA"/>
</dbReference>
<comment type="caution">
    <text evidence="1">The sequence shown here is derived from an EMBL/GenBank/DDBJ whole genome shotgun (WGS) entry which is preliminary data.</text>
</comment>
<feature type="non-terminal residue" evidence="1">
    <location>
        <position position="1"/>
    </location>
</feature>
<reference evidence="1 2" key="1">
    <citation type="submission" date="2024-02" db="EMBL/GenBank/DDBJ databases">
        <authorList>
            <person name="Chen Y."/>
            <person name="Shah S."/>
            <person name="Dougan E. K."/>
            <person name="Thang M."/>
            <person name="Chan C."/>
        </authorList>
    </citation>
    <scope>NUCLEOTIDE SEQUENCE [LARGE SCALE GENOMIC DNA]</scope>
</reference>
<keyword evidence="2" id="KW-1185">Reference proteome</keyword>
<sequence length="57" mass="6029">DLHVGPEQIVVRDGRRVLLGRLDFNDVQAGLGGEEAVSGFGGSGDVVPFRELGNFFG</sequence>